<feature type="compositionally biased region" description="Low complexity" evidence="1">
    <location>
        <begin position="613"/>
        <end position="633"/>
    </location>
</feature>
<gene>
    <name evidence="2" type="ORF">LdCL_130014500</name>
</gene>
<proteinExistence type="predicted"/>
<dbReference type="OrthoDB" id="262547at2759"/>
<dbReference type="VEuPathDB" id="TriTrypDB:LdCL_130014500"/>
<keyword evidence="2" id="KW-0808">Transferase</keyword>
<feature type="compositionally biased region" description="Basic and acidic residues" evidence="1">
    <location>
        <begin position="475"/>
        <end position="493"/>
    </location>
</feature>
<protein>
    <submittedName>
        <fullName evidence="2">Cryptococcal mannosyltransferase 1, putative</fullName>
    </submittedName>
</protein>
<dbReference type="EMBL" id="CP029512">
    <property type="protein sequence ID" value="AYU77169.1"/>
    <property type="molecule type" value="Genomic_DNA"/>
</dbReference>
<keyword evidence="2" id="KW-0328">Glycosyltransferase</keyword>
<organism evidence="2 3">
    <name type="scientific">Leishmania donovani</name>
    <dbReference type="NCBI Taxonomy" id="5661"/>
    <lineage>
        <taxon>Eukaryota</taxon>
        <taxon>Discoba</taxon>
        <taxon>Euglenozoa</taxon>
        <taxon>Kinetoplastea</taxon>
        <taxon>Metakinetoplastina</taxon>
        <taxon>Trypanosomatida</taxon>
        <taxon>Trypanosomatidae</taxon>
        <taxon>Leishmaniinae</taxon>
        <taxon>Leishmania</taxon>
    </lineage>
</organism>
<evidence type="ECO:0000313" key="3">
    <source>
        <dbReference type="Proteomes" id="UP000274082"/>
    </source>
</evidence>
<keyword evidence="3" id="KW-1185">Reference proteome</keyword>
<name>A0A3S7WSK3_LEIDO</name>
<evidence type="ECO:0000313" key="2">
    <source>
        <dbReference type="EMBL" id="AYU77169.1"/>
    </source>
</evidence>
<dbReference type="GO" id="GO:0016757">
    <property type="term" value="F:glycosyltransferase activity"/>
    <property type="evidence" value="ECO:0007669"/>
    <property type="project" value="UniProtKB-KW"/>
</dbReference>
<feature type="region of interest" description="Disordered" evidence="1">
    <location>
        <begin position="466"/>
        <end position="509"/>
    </location>
</feature>
<feature type="compositionally biased region" description="Low complexity" evidence="1">
    <location>
        <begin position="497"/>
        <end position="509"/>
    </location>
</feature>
<feature type="region of interest" description="Disordered" evidence="1">
    <location>
        <begin position="613"/>
        <end position="638"/>
    </location>
</feature>
<sequence>MYYDSRLRHAALLVLFGLLLIIAALYDNVFDDFENSHAAELQEMRAEAHGVGTLLFASRAPHWRAAPLALNRLEIPYVADIFVSEYINRTVSPRLSDVRDVRTLTSKDFFEQVQLWRRPGRRAEQISKLVDSLTENERVAARAEAVRQRQHKSKTRRSAESLLSLLAGGGRGHSHDDDDAADSGAADDVVKVRYPSSLVLHYHGSSDLFSLTSNNVQLVPYPLVPPPVTTRLSEAAPPPHADVIGKKEFTGEDADERTAAAAANDTDTDSTITITIPKGKVRYAVPRRTAPHTPTHGWDHFYIALNLWKNEEVLPDLTEALIAFLEEEVKPFFDLATSVVVSIYSNISPDRTAELITTLLIPRLHAAGVRTVYATTEGACLGYVERQSFHERIEWMACIRNKALEPLYEKGMSLFESSQQQQQQAQDSADGLVVLFFNDVIFRPQDITALLESRAEAQIAASTRPHGWVSSVTKTNHEPADAGVKDDDGDSRKHPVGTASTPPSGSTSAATGTTFDMACGMDFYATFYDTWVTRDRLGKPFGAQMPYSDDHSTQEAFYRIFKHERTGDHAPEASAIPVKCCWNGVAAIRGRFFLAPTPPHRLGFPVRDAAETTARTPSAASSAPAATGGARSEAAAHHPDVLQRPSGAVYDRIGDVHDLLNTTTLVHYYTRVLARRLQSVCVSWSLMRREIARLADIPFYKPETCDSSSSFESLLHTVDYEMRRSSAVGADWVQLRLQLESRTLLLSTAPDLMRLEESVEKAENEGEVEPAAPVVLRVEEDSVYYRVRHLSVRFRHAFTPSYGATVAGHALVRDEVCLASECLLICQDVMHAALLQDRRAPIILLNPHVRVAYNLEDFNRVTKQTWFFEHPHVYWVWTLARRMQLWWSPSPSSSVQDKGAGAGGSRELGNATSAMDDWLSTASVAAGPGTVMRGTQKLSVQDGAGRVIATGLIDIPTLTRMDCQGSAEGSIRVAMGAFFPVVRLGQFLLAALLLRWLCWQVHVDVLVAALSDGGGAAWTYSVEAQWWRALYCAVWYSSLAQRLRWLSGGVAAGERDAGDVVSGEWEGERTVSGRGYGRARHPVTSSSSALLQQLHRLQSHRFVKNSHARSCVGAAWRAAFFVAQTLVWLLSSLCCVRFWFGWCRAPPALTIPTGCSGSKARQLWPHRSSASPAKSHYPREPSRAVVSADALRVGPAVAGEMAGCTATRRSEGTARPTSCTLFIPRSCTASGGGGNGTEVQRQHHGVSQAATNVASATPAGAIESPMNSVHRQYELTHGSATASNHQMRSRNSNYGGRSWLQFGVIP</sequence>
<accession>A0A3S7WSK3</accession>
<dbReference type="InterPro" id="IPR021047">
    <property type="entry name" value="Mannosyltransferase_CMT1"/>
</dbReference>
<dbReference type="Pfam" id="PF11735">
    <property type="entry name" value="CAP59_mtransfer"/>
    <property type="match status" value="2"/>
</dbReference>
<evidence type="ECO:0000256" key="1">
    <source>
        <dbReference type="SAM" id="MobiDB-lite"/>
    </source>
</evidence>
<dbReference type="PANTHER" id="PTHR34144">
    <property type="entry name" value="CHROMOSOME 8, WHOLE GENOME SHOTGUN SEQUENCE"/>
    <property type="match status" value="1"/>
</dbReference>
<dbReference type="PANTHER" id="PTHR34144:SF7">
    <property type="entry name" value="EXPORT PROTEIN (CAP59), PUTATIVE (AFU_ORTHOLOGUE AFUA_7G05020)-RELATED"/>
    <property type="match status" value="1"/>
</dbReference>
<dbReference type="Proteomes" id="UP000274082">
    <property type="component" value="Chromosome 13"/>
</dbReference>
<dbReference type="VEuPathDB" id="TriTrypDB:LDHU3_13.1130"/>
<reference evidence="2 3" key="1">
    <citation type="journal article" date="2018" name="Sci. Rep.">
        <title>A complete Leishmania donovani reference genome identifies novel genetic variations associated with virulence.</title>
        <authorList>
            <person name="Lypaczewski P."/>
            <person name="Hoshizaki J."/>
            <person name="Zhang W.-W."/>
            <person name="McCall L.-I."/>
            <person name="Torcivia-Rodriguez J."/>
            <person name="Simonyan V."/>
            <person name="Kaur A."/>
            <person name="Dewar K."/>
            <person name="Matlashewski G."/>
        </authorList>
    </citation>
    <scope>NUCLEOTIDE SEQUENCE [LARGE SCALE GENOMIC DNA]</scope>
    <source>
        <strain evidence="2 3">LdCL</strain>
    </source>
</reference>
<dbReference type="VEuPathDB" id="TriTrypDB:LdBPK_130910.1"/>